<accession>A0A1M5P5T5</accession>
<proteinExistence type="predicted"/>
<name>A0A1M5P5T5_STRHI</name>
<keyword evidence="2" id="KW-1185">Reference proteome</keyword>
<dbReference type="AlphaFoldDB" id="A0A1M5P5T5"/>
<gene>
    <name evidence="1" type="ORF">SAMN05444320_11780</name>
</gene>
<dbReference type="RefSeq" id="WP_073489826.1">
    <property type="nucleotide sequence ID" value="NZ_FQVN01000017.1"/>
</dbReference>
<dbReference type="EMBL" id="FQVN01000017">
    <property type="protein sequence ID" value="SHG97132.1"/>
    <property type="molecule type" value="Genomic_DNA"/>
</dbReference>
<reference evidence="1 2" key="1">
    <citation type="submission" date="2016-11" db="EMBL/GenBank/DDBJ databases">
        <authorList>
            <person name="Jaros S."/>
            <person name="Januszkiewicz K."/>
            <person name="Wedrychowicz H."/>
        </authorList>
    </citation>
    <scope>NUCLEOTIDE SEQUENCE [LARGE SCALE GENOMIC DNA]</scope>
    <source>
        <strain evidence="1 2">DSM 44523</strain>
    </source>
</reference>
<protein>
    <submittedName>
        <fullName evidence="1">Uncharacterized protein</fullName>
    </submittedName>
</protein>
<dbReference type="Proteomes" id="UP000184501">
    <property type="component" value="Unassembled WGS sequence"/>
</dbReference>
<organism evidence="1 2">
    <name type="scientific">Streptoalloteichus hindustanus</name>
    <dbReference type="NCBI Taxonomy" id="2017"/>
    <lineage>
        <taxon>Bacteria</taxon>
        <taxon>Bacillati</taxon>
        <taxon>Actinomycetota</taxon>
        <taxon>Actinomycetes</taxon>
        <taxon>Pseudonocardiales</taxon>
        <taxon>Pseudonocardiaceae</taxon>
        <taxon>Streptoalloteichus</taxon>
    </lineage>
</organism>
<evidence type="ECO:0000313" key="1">
    <source>
        <dbReference type="EMBL" id="SHG97132.1"/>
    </source>
</evidence>
<dbReference type="STRING" id="2017.SAMN05444320_11780"/>
<sequence>MVAQDLASYLWLLADGCGPMEAVTDAEHAPRPHAELVALAERHAPKARRPVAEVTAVATRELLVGGRGWKIAWHMCP</sequence>
<evidence type="ECO:0000313" key="2">
    <source>
        <dbReference type="Proteomes" id="UP000184501"/>
    </source>
</evidence>